<evidence type="ECO:0000313" key="2">
    <source>
        <dbReference type="EMBL" id="KDR71044.1"/>
    </source>
</evidence>
<accession>A0A067STN3</accession>
<feature type="region of interest" description="Disordered" evidence="1">
    <location>
        <begin position="133"/>
        <end position="153"/>
    </location>
</feature>
<gene>
    <name evidence="2" type="ORF">GALMADRAFT_254202</name>
</gene>
<organism evidence="2 3">
    <name type="scientific">Galerina marginata (strain CBS 339.88)</name>
    <dbReference type="NCBI Taxonomy" id="685588"/>
    <lineage>
        <taxon>Eukaryota</taxon>
        <taxon>Fungi</taxon>
        <taxon>Dikarya</taxon>
        <taxon>Basidiomycota</taxon>
        <taxon>Agaricomycotina</taxon>
        <taxon>Agaricomycetes</taxon>
        <taxon>Agaricomycetidae</taxon>
        <taxon>Agaricales</taxon>
        <taxon>Agaricineae</taxon>
        <taxon>Strophariaceae</taxon>
        <taxon>Galerina</taxon>
    </lineage>
</organism>
<protein>
    <submittedName>
        <fullName evidence="2">Uncharacterized protein</fullName>
    </submittedName>
</protein>
<evidence type="ECO:0000313" key="3">
    <source>
        <dbReference type="Proteomes" id="UP000027222"/>
    </source>
</evidence>
<feature type="region of interest" description="Disordered" evidence="1">
    <location>
        <begin position="1"/>
        <end position="21"/>
    </location>
</feature>
<name>A0A067STN3_GALM3</name>
<sequence length="153" mass="17101">MDPQHSTHAADETTRAKQKPKNSCINCSSQIHHLFESSVMSGRHHKQQKLERGVLVYVGAIASLTSCQLRCCWMIDNDNDDYAPVFSGRSFSFSALGLELGTRNRRLENVPESRMPLVDSGTPSSEHVAPFRFQMADGDQDGTSNRYSARILE</sequence>
<proteinExistence type="predicted"/>
<dbReference type="HOGENOM" id="CLU_1713391_0_0_1"/>
<dbReference type="AlphaFoldDB" id="A0A067STN3"/>
<reference evidence="3" key="1">
    <citation type="journal article" date="2014" name="Proc. Natl. Acad. Sci. U.S.A.">
        <title>Extensive sampling of basidiomycete genomes demonstrates inadequacy of the white-rot/brown-rot paradigm for wood decay fungi.</title>
        <authorList>
            <person name="Riley R."/>
            <person name="Salamov A.A."/>
            <person name="Brown D.W."/>
            <person name="Nagy L.G."/>
            <person name="Floudas D."/>
            <person name="Held B.W."/>
            <person name="Levasseur A."/>
            <person name="Lombard V."/>
            <person name="Morin E."/>
            <person name="Otillar R."/>
            <person name="Lindquist E.A."/>
            <person name="Sun H."/>
            <person name="LaButti K.M."/>
            <person name="Schmutz J."/>
            <person name="Jabbour D."/>
            <person name="Luo H."/>
            <person name="Baker S.E."/>
            <person name="Pisabarro A.G."/>
            <person name="Walton J.D."/>
            <person name="Blanchette R.A."/>
            <person name="Henrissat B."/>
            <person name="Martin F."/>
            <person name="Cullen D."/>
            <person name="Hibbett D.S."/>
            <person name="Grigoriev I.V."/>
        </authorList>
    </citation>
    <scope>NUCLEOTIDE SEQUENCE [LARGE SCALE GENOMIC DNA]</scope>
    <source>
        <strain evidence="3">CBS 339.88</strain>
    </source>
</reference>
<dbReference type="EMBL" id="KL142394">
    <property type="protein sequence ID" value="KDR71044.1"/>
    <property type="molecule type" value="Genomic_DNA"/>
</dbReference>
<keyword evidence="3" id="KW-1185">Reference proteome</keyword>
<evidence type="ECO:0000256" key="1">
    <source>
        <dbReference type="SAM" id="MobiDB-lite"/>
    </source>
</evidence>
<dbReference type="Proteomes" id="UP000027222">
    <property type="component" value="Unassembled WGS sequence"/>
</dbReference>